<evidence type="ECO:0000313" key="2">
    <source>
        <dbReference type="Proteomes" id="UP000711407"/>
    </source>
</evidence>
<sequence>MDLQHVDSLPIESHPFPPFIPEGATVLFMGTFPPKPNRWSMAFYYPNPNNDFWRIMGLIFLNDKDALWLPTEKKFDEQAIRCLMSEHHIALSDTGHVIRRLKDNASDKFLEIVEPVPLASLLEQMPHCRYLATTGEKAADTLAAITDTATPKMGQWCKTTLQNPHRQLQISRLPSTSRAYPMKIEEKAKYYREFLHQAGVL</sequence>
<organism evidence="1 2">
    <name type="scientific">Candidatus Amulumruptor caecigallinarius</name>
    <dbReference type="NCBI Taxonomy" id="2109911"/>
    <lineage>
        <taxon>Bacteria</taxon>
        <taxon>Pseudomonadati</taxon>
        <taxon>Bacteroidota</taxon>
        <taxon>Bacteroidia</taxon>
        <taxon>Bacteroidales</taxon>
        <taxon>Muribaculaceae</taxon>
        <taxon>Candidatus Amulumruptor</taxon>
    </lineage>
</organism>
<dbReference type="CDD" id="cd10032">
    <property type="entry name" value="UDG-F6_HDG"/>
    <property type="match status" value="1"/>
</dbReference>
<proteinExistence type="predicted"/>
<dbReference type="AlphaFoldDB" id="A0A921E6X8"/>
<dbReference type="EMBL" id="DYXT01000012">
    <property type="protein sequence ID" value="HJE38430.1"/>
    <property type="molecule type" value="Genomic_DNA"/>
</dbReference>
<dbReference type="Proteomes" id="UP000711407">
    <property type="component" value="Unassembled WGS sequence"/>
</dbReference>
<dbReference type="Gene3D" id="3.40.470.10">
    <property type="entry name" value="Uracil-DNA glycosylase-like domain"/>
    <property type="match status" value="1"/>
</dbReference>
<dbReference type="SUPFAM" id="SSF52141">
    <property type="entry name" value="Uracil-DNA glycosylase-like"/>
    <property type="match status" value="1"/>
</dbReference>
<name>A0A921E6X8_9BACT</name>
<reference evidence="1" key="1">
    <citation type="journal article" date="2021" name="PeerJ">
        <title>Extensive microbial diversity within the chicken gut microbiome revealed by metagenomics and culture.</title>
        <authorList>
            <person name="Gilroy R."/>
            <person name="Ravi A."/>
            <person name="Getino M."/>
            <person name="Pursley I."/>
            <person name="Horton D.L."/>
            <person name="Alikhan N.F."/>
            <person name="Baker D."/>
            <person name="Gharbi K."/>
            <person name="Hall N."/>
            <person name="Watson M."/>
            <person name="Adriaenssens E.M."/>
            <person name="Foster-Nyarko E."/>
            <person name="Jarju S."/>
            <person name="Secka A."/>
            <person name="Antonio M."/>
            <person name="Oren A."/>
            <person name="Chaudhuri R.R."/>
            <person name="La Ragione R."/>
            <person name="Hildebrand F."/>
            <person name="Pallen M.J."/>
        </authorList>
    </citation>
    <scope>NUCLEOTIDE SEQUENCE</scope>
    <source>
        <strain evidence="1">4100</strain>
    </source>
</reference>
<comment type="caution">
    <text evidence="1">The sequence shown here is derived from an EMBL/GenBank/DDBJ whole genome shotgun (WGS) entry which is preliminary data.</text>
</comment>
<reference evidence="1" key="2">
    <citation type="submission" date="2021-09" db="EMBL/GenBank/DDBJ databases">
        <authorList>
            <person name="Gilroy R."/>
        </authorList>
    </citation>
    <scope>NUCLEOTIDE SEQUENCE</scope>
    <source>
        <strain evidence="1">4100</strain>
    </source>
</reference>
<evidence type="ECO:0000313" key="1">
    <source>
        <dbReference type="EMBL" id="HJE38430.1"/>
    </source>
</evidence>
<protein>
    <submittedName>
        <fullName evidence="1">Uracil-DNA glycosylase family protein</fullName>
    </submittedName>
</protein>
<dbReference type="InterPro" id="IPR036895">
    <property type="entry name" value="Uracil-DNA_glycosylase-like_sf"/>
</dbReference>
<accession>A0A921E6X8</accession>
<gene>
    <name evidence="1" type="ORF">K8V47_01510</name>
</gene>